<evidence type="ECO:0000313" key="2">
    <source>
        <dbReference type="EMBL" id="EGF97538.1"/>
    </source>
</evidence>
<organism evidence="3">
    <name type="scientific">Melampsora larici-populina (strain 98AG31 / pathotype 3-4-7)</name>
    <name type="common">Poplar leaf rust fungus</name>
    <dbReference type="NCBI Taxonomy" id="747676"/>
    <lineage>
        <taxon>Eukaryota</taxon>
        <taxon>Fungi</taxon>
        <taxon>Dikarya</taxon>
        <taxon>Basidiomycota</taxon>
        <taxon>Pucciniomycotina</taxon>
        <taxon>Pucciniomycetes</taxon>
        <taxon>Pucciniales</taxon>
        <taxon>Melampsoraceae</taxon>
        <taxon>Melampsora</taxon>
    </lineage>
</organism>
<dbReference type="AlphaFoldDB" id="F4SCU0"/>
<proteinExistence type="predicted"/>
<dbReference type="InParanoid" id="F4SCU0"/>
<protein>
    <submittedName>
        <fullName evidence="2">Uncharacterized protein</fullName>
    </submittedName>
</protein>
<evidence type="ECO:0000256" key="1">
    <source>
        <dbReference type="SAM" id="MobiDB-lite"/>
    </source>
</evidence>
<feature type="compositionally biased region" description="Basic and acidic residues" evidence="1">
    <location>
        <begin position="220"/>
        <end position="244"/>
    </location>
</feature>
<feature type="region of interest" description="Disordered" evidence="1">
    <location>
        <begin position="259"/>
        <end position="278"/>
    </location>
</feature>
<dbReference type="Proteomes" id="UP000001072">
    <property type="component" value="Unassembled WGS sequence"/>
</dbReference>
<dbReference type="GeneID" id="18933721"/>
<feature type="region of interest" description="Disordered" evidence="1">
    <location>
        <begin position="203"/>
        <end position="246"/>
    </location>
</feature>
<reference evidence="3" key="1">
    <citation type="journal article" date="2011" name="Proc. Natl. Acad. Sci. U.S.A.">
        <title>Obligate biotrophy features unraveled by the genomic analysis of rust fungi.</title>
        <authorList>
            <person name="Duplessis S."/>
            <person name="Cuomo C.A."/>
            <person name="Lin Y.-C."/>
            <person name="Aerts A."/>
            <person name="Tisserant E."/>
            <person name="Veneault-Fourrey C."/>
            <person name="Joly D.L."/>
            <person name="Hacquard S."/>
            <person name="Amselem J."/>
            <person name="Cantarel B.L."/>
            <person name="Chiu R."/>
            <person name="Coutinho P.M."/>
            <person name="Feau N."/>
            <person name="Field M."/>
            <person name="Frey P."/>
            <person name="Gelhaye E."/>
            <person name="Goldberg J."/>
            <person name="Grabherr M.G."/>
            <person name="Kodira C.D."/>
            <person name="Kohler A."/>
            <person name="Kuees U."/>
            <person name="Lindquist E.A."/>
            <person name="Lucas S.M."/>
            <person name="Mago R."/>
            <person name="Mauceli E."/>
            <person name="Morin E."/>
            <person name="Murat C."/>
            <person name="Pangilinan J.L."/>
            <person name="Park R."/>
            <person name="Pearson M."/>
            <person name="Quesneville H."/>
            <person name="Rouhier N."/>
            <person name="Sakthikumar S."/>
            <person name="Salamov A.A."/>
            <person name="Schmutz J."/>
            <person name="Selles B."/>
            <person name="Shapiro H."/>
            <person name="Tanguay P."/>
            <person name="Tuskan G.A."/>
            <person name="Henrissat B."/>
            <person name="Van de Peer Y."/>
            <person name="Rouze P."/>
            <person name="Ellis J.G."/>
            <person name="Dodds P.N."/>
            <person name="Schein J.E."/>
            <person name="Zhong S."/>
            <person name="Hamelin R.C."/>
            <person name="Grigoriev I.V."/>
            <person name="Szabo L.J."/>
            <person name="Martin F."/>
        </authorList>
    </citation>
    <scope>NUCLEOTIDE SEQUENCE [LARGE SCALE GENOMIC DNA]</scope>
    <source>
        <strain evidence="3">98AG31 / pathotype 3-4-7</strain>
    </source>
</reference>
<evidence type="ECO:0000313" key="3">
    <source>
        <dbReference type="Proteomes" id="UP000001072"/>
    </source>
</evidence>
<dbReference type="EMBL" id="GL883221">
    <property type="protein sequence ID" value="EGF97538.1"/>
    <property type="molecule type" value="Genomic_DNA"/>
</dbReference>
<name>F4SCU0_MELLP</name>
<dbReference type="KEGG" id="mlr:MELLADRAFT_85097"/>
<keyword evidence="3" id="KW-1185">Reference proteome</keyword>
<sequence length="278" mass="31024">MVTRGFWGSHHYWCQVVQSVEGILGVWHYDERKNAGFAQLISRNVNSIAGCSDHTSWVCYSRVPFEEERKKIEAAIISMMKNFPTRHHSITFSMPTASAPFGGGLPSLEETVDDSTAPTTVDIDAEDHLLNLQIWMNSTYMIKKIRLTLLQFWMNSTDMCDNYRLPLLLWNVSTPGPLKIKLLVQKQGLDPLLPVEPKTKKSVTVKAESGPTAAQKRKAAAAEKRKSAAAEKRKATADKRKAADEECMAAAELHKAAAAEKRKAAAERRDLAKKKDEA</sequence>
<dbReference type="HOGENOM" id="CLU_1001447_0_0_1"/>
<gene>
    <name evidence="2" type="ORF">MELLADRAFT_85097</name>
</gene>
<dbReference type="VEuPathDB" id="FungiDB:MELLADRAFT_85097"/>
<dbReference type="RefSeq" id="XP_007419192.1">
    <property type="nucleotide sequence ID" value="XM_007419130.1"/>
</dbReference>
<accession>F4SCU0</accession>